<proteinExistence type="predicted"/>
<accession>A0A940PBM1</accession>
<sequence length="147" mass="15437">MLGIVIATHGTLSNGLQNSAEVIMGATENIATVNLTQGQAIQTLGQEIKAAIHQVNQHQGVIVLVDLISASPYNQSLLVISELEKALQDTIYVIGGANLPLLLETINHQLLGTEIGQAAQAIAAQGLSSIATWHASMISEGDDDDDF</sequence>
<feature type="domain" description="PTS EIIA type-4" evidence="8">
    <location>
        <begin position="1"/>
        <end position="130"/>
    </location>
</feature>
<dbReference type="InterPro" id="IPR004701">
    <property type="entry name" value="PTS_EIIA_man-typ"/>
</dbReference>
<dbReference type="EMBL" id="JAEEGA010000004">
    <property type="protein sequence ID" value="MBP1041028.1"/>
    <property type="molecule type" value="Genomic_DNA"/>
</dbReference>
<evidence type="ECO:0000256" key="6">
    <source>
        <dbReference type="ARBA" id="ARBA00022683"/>
    </source>
</evidence>
<dbReference type="RefSeq" id="WP_209526668.1">
    <property type="nucleotide sequence ID" value="NZ_JAEEGA010000004.1"/>
</dbReference>
<dbReference type="GO" id="GO:0005737">
    <property type="term" value="C:cytoplasm"/>
    <property type="evidence" value="ECO:0007669"/>
    <property type="project" value="UniProtKB-SubCell"/>
</dbReference>
<dbReference type="InterPro" id="IPR036662">
    <property type="entry name" value="PTS_EIIA_man-typ_sf"/>
</dbReference>
<evidence type="ECO:0000256" key="2">
    <source>
        <dbReference type="ARBA" id="ARBA00022448"/>
    </source>
</evidence>
<evidence type="ECO:0000256" key="5">
    <source>
        <dbReference type="ARBA" id="ARBA00022679"/>
    </source>
</evidence>
<evidence type="ECO:0000259" key="8">
    <source>
        <dbReference type="PROSITE" id="PS51096"/>
    </source>
</evidence>
<keyword evidence="5" id="KW-0808">Transferase</keyword>
<dbReference type="PANTHER" id="PTHR33799:SF1">
    <property type="entry name" value="PTS SYSTEM MANNOSE-SPECIFIC EIIAB COMPONENT-RELATED"/>
    <property type="match status" value="1"/>
</dbReference>
<name>A0A940PBM1_9ENTE</name>
<dbReference type="GO" id="GO:0016301">
    <property type="term" value="F:kinase activity"/>
    <property type="evidence" value="ECO:0007669"/>
    <property type="project" value="UniProtKB-KW"/>
</dbReference>
<evidence type="ECO:0000256" key="7">
    <source>
        <dbReference type="ARBA" id="ARBA00022777"/>
    </source>
</evidence>
<organism evidence="9 10">
    <name type="scientific">Vagococcus allomyrinae</name>
    <dbReference type="NCBI Taxonomy" id="2794353"/>
    <lineage>
        <taxon>Bacteria</taxon>
        <taxon>Bacillati</taxon>
        <taxon>Bacillota</taxon>
        <taxon>Bacilli</taxon>
        <taxon>Lactobacillales</taxon>
        <taxon>Enterococcaceae</taxon>
        <taxon>Vagococcus</taxon>
    </lineage>
</organism>
<evidence type="ECO:0000256" key="1">
    <source>
        <dbReference type="ARBA" id="ARBA00004496"/>
    </source>
</evidence>
<reference evidence="9" key="1">
    <citation type="submission" date="2020-12" db="EMBL/GenBank/DDBJ databases">
        <title>Vagococcus allomyrinae sp. nov. and Enterococcus lavae sp. nov., isolated from the larvae of Allomyrina dichotoma.</title>
        <authorList>
            <person name="Lee S.D."/>
        </authorList>
    </citation>
    <scope>NUCLEOTIDE SEQUENCE</scope>
    <source>
        <strain evidence="9">BWB3-3</strain>
    </source>
</reference>
<evidence type="ECO:0000256" key="3">
    <source>
        <dbReference type="ARBA" id="ARBA00022490"/>
    </source>
</evidence>
<evidence type="ECO:0000256" key="4">
    <source>
        <dbReference type="ARBA" id="ARBA00022597"/>
    </source>
</evidence>
<dbReference type="Gene3D" id="3.40.50.510">
    <property type="entry name" value="Phosphotransferase system, mannose-type IIA component"/>
    <property type="match status" value="1"/>
</dbReference>
<dbReference type="SUPFAM" id="SSF53062">
    <property type="entry name" value="PTS system fructose IIA component-like"/>
    <property type="match status" value="1"/>
</dbReference>
<keyword evidence="3" id="KW-0963">Cytoplasm</keyword>
<evidence type="ECO:0000313" key="9">
    <source>
        <dbReference type="EMBL" id="MBP1041028.1"/>
    </source>
</evidence>
<keyword evidence="7" id="KW-0418">Kinase</keyword>
<dbReference type="PANTHER" id="PTHR33799">
    <property type="entry name" value="PTS PERMEASE-RELATED-RELATED"/>
    <property type="match status" value="1"/>
</dbReference>
<protein>
    <submittedName>
        <fullName evidence="9">PTS sugar transporter subunit IIA</fullName>
    </submittedName>
</protein>
<keyword evidence="10" id="KW-1185">Reference proteome</keyword>
<comment type="caution">
    <text evidence="9">The sequence shown here is derived from an EMBL/GenBank/DDBJ whole genome shotgun (WGS) entry which is preliminary data.</text>
</comment>
<evidence type="ECO:0000313" key="10">
    <source>
        <dbReference type="Proteomes" id="UP000674938"/>
    </source>
</evidence>
<dbReference type="Proteomes" id="UP000674938">
    <property type="component" value="Unassembled WGS sequence"/>
</dbReference>
<keyword evidence="6" id="KW-0598">Phosphotransferase system</keyword>
<dbReference type="CDD" id="cd00006">
    <property type="entry name" value="PTS_IIA_man"/>
    <property type="match status" value="1"/>
</dbReference>
<gene>
    <name evidence="9" type="ORF">I6N95_08435</name>
</gene>
<dbReference type="Pfam" id="PF03610">
    <property type="entry name" value="EIIA-man"/>
    <property type="match status" value="1"/>
</dbReference>
<dbReference type="GO" id="GO:0016020">
    <property type="term" value="C:membrane"/>
    <property type="evidence" value="ECO:0007669"/>
    <property type="project" value="InterPro"/>
</dbReference>
<keyword evidence="4 9" id="KW-0762">Sugar transport</keyword>
<dbReference type="AlphaFoldDB" id="A0A940PBM1"/>
<dbReference type="InterPro" id="IPR051471">
    <property type="entry name" value="Bacterial_PTS_sugar_comp"/>
</dbReference>
<comment type="subcellular location">
    <subcellularLocation>
        <location evidence="1">Cytoplasm</location>
    </subcellularLocation>
</comment>
<keyword evidence="2" id="KW-0813">Transport</keyword>
<dbReference type="PROSITE" id="PS51096">
    <property type="entry name" value="PTS_EIIA_TYPE_4"/>
    <property type="match status" value="1"/>
</dbReference>
<dbReference type="GO" id="GO:0009401">
    <property type="term" value="P:phosphoenolpyruvate-dependent sugar phosphotransferase system"/>
    <property type="evidence" value="ECO:0007669"/>
    <property type="project" value="UniProtKB-KW"/>
</dbReference>
<dbReference type="InterPro" id="IPR033887">
    <property type="entry name" value="PTS_IIA_man"/>
</dbReference>